<name>A0A9N9EYX3_9GLOM</name>
<comment type="caution">
    <text evidence="1">The sequence shown here is derived from an EMBL/GenBank/DDBJ whole genome shotgun (WGS) entry which is preliminary data.</text>
</comment>
<evidence type="ECO:0000313" key="2">
    <source>
        <dbReference type="Proteomes" id="UP000789405"/>
    </source>
</evidence>
<organism evidence="1 2">
    <name type="scientific">Dentiscutata erythropus</name>
    <dbReference type="NCBI Taxonomy" id="1348616"/>
    <lineage>
        <taxon>Eukaryota</taxon>
        <taxon>Fungi</taxon>
        <taxon>Fungi incertae sedis</taxon>
        <taxon>Mucoromycota</taxon>
        <taxon>Glomeromycotina</taxon>
        <taxon>Glomeromycetes</taxon>
        <taxon>Diversisporales</taxon>
        <taxon>Gigasporaceae</taxon>
        <taxon>Dentiscutata</taxon>
    </lineage>
</organism>
<dbReference type="AlphaFoldDB" id="A0A9N9EYX3"/>
<dbReference type="Proteomes" id="UP000789405">
    <property type="component" value="Unassembled WGS sequence"/>
</dbReference>
<protein>
    <submittedName>
        <fullName evidence="1">17390_t:CDS:1</fullName>
    </submittedName>
</protein>
<dbReference type="OrthoDB" id="2400965at2759"/>
<dbReference type="EMBL" id="CAJVPY010000886">
    <property type="protein sequence ID" value="CAG8496986.1"/>
    <property type="molecule type" value="Genomic_DNA"/>
</dbReference>
<accession>A0A9N9EYX3</accession>
<sequence>AKNTHLKSELNKMKEYIQNRESDLVAKNTILEELNQEAELRLMTKFAENQRLVAYYKYLFNNGQKPSNEDFEKLKLIFDNLENETQQKVYQIGL</sequence>
<reference evidence="1" key="1">
    <citation type="submission" date="2021-06" db="EMBL/GenBank/DDBJ databases">
        <authorList>
            <person name="Kallberg Y."/>
            <person name="Tangrot J."/>
            <person name="Rosling A."/>
        </authorList>
    </citation>
    <scope>NUCLEOTIDE SEQUENCE</scope>
    <source>
        <strain evidence="1">MA453B</strain>
    </source>
</reference>
<gene>
    <name evidence="1" type="ORF">DERYTH_LOCUS2701</name>
</gene>
<feature type="non-terminal residue" evidence="1">
    <location>
        <position position="1"/>
    </location>
</feature>
<keyword evidence="2" id="KW-1185">Reference proteome</keyword>
<proteinExistence type="predicted"/>
<evidence type="ECO:0000313" key="1">
    <source>
        <dbReference type="EMBL" id="CAG8496986.1"/>
    </source>
</evidence>